<evidence type="ECO:0000313" key="2">
    <source>
        <dbReference type="EMBL" id="KJF38114.1"/>
    </source>
</evidence>
<evidence type="ECO:0000256" key="1">
    <source>
        <dbReference type="SAM" id="MobiDB-lite"/>
    </source>
</evidence>
<accession>A0A0D8IUE6</accession>
<dbReference type="EMBL" id="JXXK01000106">
    <property type="protein sequence ID" value="KJF38114.1"/>
    <property type="molecule type" value="Genomic_DNA"/>
</dbReference>
<reference evidence="2" key="1">
    <citation type="submission" date="2015-02" db="EMBL/GenBank/DDBJ databases">
        <title>A novel member of the family Ruminococcaceae isolated from human feces.</title>
        <authorList>
            <person name="Shkoporov A.N."/>
            <person name="Chaplin A.V."/>
            <person name="Motuzova O.V."/>
            <person name="Kafarskaia L.I."/>
            <person name="Khokhlova E.V."/>
            <person name="Efimov B.A."/>
        </authorList>
    </citation>
    <scope>NUCLEOTIDE SEQUENCE [LARGE SCALE GENOMIC DNA]</scope>
    <source>
        <strain evidence="2">585-1</strain>
    </source>
</reference>
<sequence length="164" mass="16704">QGGFAQRNAARDFARQTQKAGPMTGQPGFAAGEMRPNGSKGRGFAVGAPARRSRDGNGKTSAPVGPMTGQPGFAAGEMRPNGSKGRGFAVGAPARRSRDGNGKTSAPVGPMTGQPGFAAGEMRPNGSKGRGGNGSRVWEKRKASAFAGPITKSADGVTFLMLRK</sequence>
<dbReference type="GeneID" id="63215741"/>
<name>A0A0D8IUE6_9FIRM</name>
<comment type="caution">
    <text evidence="2">The sequence shown here is derived from an EMBL/GenBank/DDBJ whole genome shotgun (WGS) entry which is preliminary data.</text>
</comment>
<organism evidence="2 3">
    <name type="scientific">Ruthenibacterium lactatiformans</name>
    <dbReference type="NCBI Taxonomy" id="1550024"/>
    <lineage>
        <taxon>Bacteria</taxon>
        <taxon>Bacillati</taxon>
        <taxon>Bacillota</taxon>
        <taxon>Clostridia</taxon>
        <taxon>Eubacteriales</taxon>
        <taxon>Oscillospiraceae</taxon>
        <taxon>Ruthenibacterium</taxon>
    </lineage>
</organism>
<feature type="non-terminal residue" evidence="2">
    <location>
        <position position="1"/>
    </location>
</feature>
<keyword evidence="3" id="KW-1185">Reference proteome</keyword>
<dbReference type="RefSeq" id="WP_420865204.1">
    <property type="nucleotide sequence ID" value="NZ_JXXK01000106.1"/>
</dbReference>
<gene>
    <name evidence="2" type="ORF">TQ39_19985</name>
</gene>
<dbReference type="AlphaFoldDB" id="A0A0D8IUE6"/>
<dbReference type="Proteomes" id="UP000032483">
    <property type="component" value="Unassembled WGS sequence"/>
</dbReference>
<protein>
    <submittedName>
        <fullName evidence="2">Uncharacterized protein</fullName>
    </submittedName>
</protein>
<evidence type="ECO:0000313" key="3">
    <source>
        <dbReference type="Proteomes" id="UP000032483"/>
    </source>
</evidence>
<proteinExistence type="predicted"/>
<feature type="region of interest" description="Disordered" evidence="1">
    <location>
        <begin position="1"/>
        <end position="136"/>
    </location>
</feature>